<sequence length="124" mass="13707">MDFFTASPPHSSFNDLERYVAAEDVFKGDVKDAGQCEGDLRKATWPLFHRAISTRIINPNFSGTAVSRIELWYRPQLCITLNSFGNWEFGTVGKLTCRLKSQGATILMAAGDTFRAAASDQLGI</sequence>
<dbReference type="Proteomes" id="UP001055811">
    <property type="component" value="Linkage Group LG01"/>
</dbReference>
<comment type="caution">
    <text evidence="1">The sequence shown here is derived from an EMBL/GenBank/DDBJ whole genome shotgun (WGS) entry which is preliminary data.</text>
</comment>
<dbReference type="EMBL" id="CM042009">
    <property type="protein sequence ID" value="KAI3788099.1"/>
    <property type="molecule type" value="Genomic_DNA"/>
</dbReference>
<keyword evidence="2" id="KW-1185">Reference proteome</keyword>
<reference evidence="1 2" key="2">
    <citation type="journal article" date="2022" name="Mol. Ecol. Resour.">
        <title>The genomes of chicory, endive, great burdock and yacon provide insights into Asteraceae paleo-polyploidization history and plant inulin production.</title>
        <authorList>
            <person name="Fan W."/>
            <person name="Wang S."/>
            <person name="Wang H."/>
            <person name="Wang A."/>
            <person name="Jiang F."/>
            <person name="Liu H."/>
            <person name="Zhao H."/>
            <person name="Xu D."/>
            <person name="Zhang Y."/>
        </authorList>
    </citation>
    <scope>NUCLEOTIDE SEQUENCE [LARGE SCALE GENOMIC DNA]</scope>
    <source>
        <strain evidence="2">cv. Punajuju</strain>
        <tissue evidence="1">Leaves</tissue>
    </source>
</reference>
<proteinExistence type="predicted"/>
<evidence type="ECO:0000313" key="2">
    <source>
        <dbReference type="Proteomes" id="UP001055811"/>
    </source>
</evidence>
<evidence type="ECO:0000313" key="1">
    <source>
        <dbReference type="EMBL" id="KAI3788099.1"/>
    </source>
</evidence>
<name>A0ACB9GX98_CICIN</name>
<gene>
    <name evidence="1" type="ORF">L2E82_00762</name>
</gene>
<accession>A0ACB9GX98</accession>
<organism evidence="1 2">
    <name type="scientific">Cichorium intybus</name>
    <name type="common">Chicory</name>
    <dbReference type="NCBI Taxonomy" id="13427"/>
    <lineage>
        <taxon>Eukaryota</taxon>
        <taxon>Viridiplantae</taxon>
        <taxon>Streptophyta</taxon>
        <taxon>Embryophyta</taxon>
        <taxon>Tracheophyta</taxon>
        <taxon>Spermatophyta</taxon>
        <taxon>Magnoliopsida</taxon>
        <taxon>eudicotyledons</taxon>
        <taxon>Gunneridae</taxon>
        <taxon>Pentapetalae</taxon>
        <taxon>asterids</taxon>
        <taxon>campanulids</taxon>
        <taxon>Asterales</taxon>
        <taxon>Asteraceae</taxon>
        <taxon>Cichorioideae</taxon>
        <taxon>Cichorieae</taxon>
        <taxon>Cichoriinae</taxon>
        <taxon>Cichorium</taxon>
    </lineage>
</organism>
<reference evidence="2" key="1">
    <citation type="journal article" date="2022" name="Mol. Ecol. Resour.">
        <title>The genomes of chicory, endive, great burdock and yacon provide insights into Asteraceae palaeo-polyploidization history and plant inulin production.</title>
        <authorList>
            <person name="Fan W."/>
            <person name="Wang S."/>
            <person name="Wang H."/>
            <person name="Wang A."/>
            <person name="Jiang F."/>
            <person name="Liu H."/>
            <person name="Zhao H."/>
            <person name="Xu D."/>
            <person name="Zhang Y."/>
        </authorList>
    </citation>
    <scope>NUCLEOTIDE SEQUENCE [LARGE SCALE GENOMIC DNA]</scope>
    <source>
        <strain evidence="2">cv. Punajuju</strain>
    </source>
</reference>
<protein>
    <submittedName>
        <fullName evidence="1">Uncharacterized protein</fullName>
    </submittedName>
</protein>